<dbReference type="EMBL" id="DS113268">
    <property type="protein sequence ID" value="EAY14563.1"/>
    <property type="molecule type" value="Genomic_DNA"/>
</dbReference>
<reference evidence="3" key="2">
    <citation type="journal article" date="2007" name="Science">
        <title>Draft genome sequence of the sexually transmitted pathogen Trichomonas vaginalis.</title>
        <authorList>
            <person name="Carlton J.M."/>
            <person name="Hirt R.P."/>
            <person name="Silva J.C."/>
            <person name="Delcher A.L."/>
            <person name="Schatz M."/>
            <person name="Zhao Q."/>
            <person name="Wortman J.R."/>
            <person name="Bidwell S.L."/>
            <person name="Alsmark U.C.M."/>
            <person name="Besteiro S."/>
            <person name="Sicheritz-Ponten T."/>
            <person name="Noel C.J."/>
            <person name="Dacks J.B."/>
            <person name="Foster P.G."/>
            <person name="Simillion C."/>
            <person name="Van de Peer Y."/>
            <person name="Miranda-Saavedra D."/>
            <person name="Barton G.J."/>
            <person name="Westrop G.D."/>
            <person name="Mueller S."/>
            <person name="Dessi D."/>
            <person name="Fiori P.L."/>
            <person name="Ren Q."/>
            <person name="Paulsen I."/>
            <person name="Zhang H."/>
            <person name="Bastida-Corcuera F.D."/>
            <person name="Simoes-Barbosa A."/>
            <person name="Brown M.T."/>
            <person name="Hayes R.D."/>
            <person name="Mukherjee M."/>
            <person name="Okumura C.Y."/>
            <person name="Schneider R."/>
            <person name="Smith A.J."/>
            <person name="Vanacova S."/>
            <person name="Villalvazo M."/>
            <person name="Haas B.J."/>
            <person name="Pertea M."/>
            <person name="Feldblyum T.V."/>
            <person name="Utterback T.R."/>
            <person name="Shu C.L."/>
            <person name="Osoegawa K."/>
            <person name="de Jong P.J."/>
            <person name="Hrdy I."/>
            <person name="Horvathova L."/>
            <person name="Zubacova Z."/>
            <person name="Dolezal P."/>
            <person name="Malik S.B."/>
            <person name="Logsdon J.M. Jr."/>
            <person name="Henze K."/>
            <person name="Gupta A."/>
            <person name="Wang C.C."/>
            <person name="Dunne R.L."/>
            <person name="Upcroft J.A."/>
            <person name="Upcroft P."/>
            <person name="White O."/>
            <person name="Salzberg S.L."/>
            <person name="Tang P."/>
            <person name="Chiu C.-H."/>
            <person name="Lee Y.-S."/>
            <person name="Embley T.M."/>
            <person name="Coombs G.H."/>
            <person name="Mottram J.C."/>
            <person name="Tachezy J."/>
            <person name="Fraser-Liggett C.M."/>
            <person name="Johnson P.J."/>
        </authorList>
    </citation>
    <scope>NUCLEOTIDE SEQUENCE [LARGE SCALE GENOMIC DNA]</scope>
    <source>
        <strain evidence="3">G3</strain>
    </source>
</reference>
<dbReference type="KEGG" id="tva:4772554"/>
<evidence type="ECO:0000313" key="4">
    <source>
        <dbReference type="Proteomes" id="UP000001542"/>
    </source>
</evidence>
<evidence type="ECO:0000259" key="2">
    <source>
        <dbReference type="PROSITE" id="PS50015"/>
    </source>
</evidence>
<dbReference type="InterPro" id="IPR008139">
    <property type="entry name" value="SaposinB_dom"/>
</dbReference>
<dbReference type="Gene3D" id="1.10.225.10">
    <property type="entry name" value="Saposin-like"/>
    <property type="match status" value="1"/>
</dbReference>
<protein>
    <recommendedName>
        <fullName evidence="2">Saposin B-type domain-containing protein</fullName>
    </recommendedName>
</protein>
<dbReference type="InParanoid" id="A2DY86"/>
<accession>A2DY86</accession>
<evidence type="ECO:0000256" key="1">
    <source>
        <dbReference type="ARBA" id="ARBA00023157"/>
    </source>
</evidence>
<proteinExistence type="predicted"/>
<dbReference type="VEuPathDB" id="TrichDB:TVAG_392900"/>
<dbReference type="VEuPathDB" id="TrichDB:TVAGG3_0281400"/>
<dbReference type="RefSeq" id="XP_001326786.1">
    <property type="nucleotide sequence ID" value="XM_001326751.1"/>
</dbReference>
<feature type="domain" description="Saposin B-type" evidence="2">
    <location>
        <begin position="15"/>
        <end position="99"/>
    </location>
</feature>
<gene>
    <name evidence="3" type="ORF">TVAG_392900</name>
</gene>
<dbReference type="Proteomes" id="UP000001542">
    <property type="component" value="Unassembled WGS sequence"/>
</dbReference>
<dbReference type="SUPFAM" id="SSF47862">
    <property type="entry name" value="Saposin"/>
    <property type="match status" value="1"/>
</dbReference>
<dbReference type="InterPro" id="IPR011001">
    <property type="entry name" value="Saposin-like"/>
</dbReference>
<keyword evidence="4" id="KW-1185">Reference proteome</keyword>
<name>A2DY86_TRIV3</name>
<keyword evidence="1" id="KW-1015">Disulfide bond</keyword>
<sequence length="119" mass="13686">MFFLLCARLVGASFKEQSCSVCNMLTWRVPQLLAQGKSDKEISREFNCVCTAERSPAALACRDYCNAMDVYKREIIRYIKAGEKPSEICVSHKFCPQSSNGHVHQKLFKRRVPRRELKP</sequence>
<organism evidence="3 4">
    <name type="scientific">Trichomonas vaginalis (strain ATCC PRA-98 / G3)</name>
    <dbReference type="NCBI Taxonomy" id="412133"/>
    <lineage>
        <taxon>Eukaryota</taxon>
        <taxon>Metamonada</taxon>
        <taxon>Parabasalia</taxon>
        <taxon>Trichomonadida</taxon>
        <taxon>Trichomonadidae</taxon>
        <taxon>Trichomonas</taxon>
    </lineage>
</organism>
<dbReference type="SMR" id="A2DY86"/>
<dbReference type="AlphaFoldDB" id="A2DY86"/>
<dbReference type="PROSITE" id="PS50015">
    <property type="entry name" value="SAP_B"/>
    <property type="match status" value="1"/>
</dbReference>
<evidence type="ECO:0000313" key="3">
    <source>
        <dbReference type="EMBL" id="EAY14563.1"/>
    </source>
</evidence>
<reference evidence="3" key="1">
    <citation type="submission" date="2006-10" db="EMBL/GenBank/DDBJ databases">
        <authorList>
            <person name="Amadeo P."/>
            <person name="Zhao Q."/>
            <person name="Wortman J."/>
            <person name="Fraser-Liggett C."/>
            <person name="Carlton J."/>
        </authorList>
    </citation>
    <scope>NUCLEOTIDE SEQUENCE</scope>
    <source>
        <strain evidence="3">G3</strain>
    </source>
</reference>